<evidence type="ECO:0000256" key="3">
    <source>
        <dbReference type="ARBA" id="ARBA00009677"/>
    </source>
</evidence>
<dbReference type="PANTHER" id="PTHR30033">
    <property type="entry name" value="FLAGELLAR HOOK-ASSOCIATED PROTEIN 1"/>
    <property type="match status" value="1"/>
</dbReference>
<dbReference type="InterPro" id="IPR010930">
    <property type="entry name" value="Flg_bb/hook_C_dom"/>
</dbReference>
<evidence type="ECO:0000313" key="10">
    <source>
        <dbReference type="EMBL" id="OON38761.1"/>
    </source>
</evidence>
<dbReference type="AlphaFoldDB" id="A0A1S8YI61"/>
<evidence type="ECO:0000256" key="4">
    <source>
        <dbReference type="ARBA" id="ARBA00016244"/>
    </source>
</evidence>
<dbReference type="Proteomes" id="UP000190667">
    <property type="component" value="Unassembled WGS sequence"/>
</dbReference>
<dbReference type="SUPFAM" id="SSF64518">
    <property type="entry name" value="Phase 1 flagellin"/>
    <property type="match status" value="1"/>
</dbReference>
<comment type="subcellular location">
    <subcellularLocation>
        <location evidence="1 7">Bacterial flagellum</location>
    </subcellularLocation>
    <subcellularLocation>
        <location evidence="2 7">Secreted</location>
    </subcellularLocation>
</comment>
<feature type="domain" description="Flagellar hook-associated protein FlgK helical" evidence="9">
    <location>
        <begin position="92"/>
        <end position="320"/>
    </location>
</feature>
<feature type="domain" description="Flagellar basal-body/hook protein C-terminal" evidence="8">
    <location>
        <begin position="410"/>
        <end position="454"/>
    </location>
</feature>
<evidence type="ECO:0000256" key="2">
    <source>
        <dbReference type="ARBA" id="ARBA00004613"/>
    </source>
</evidence>
<dbReference type="RefSeq" id="WP_078003859.1">
    <property type="nucleotide sequence ID" value="NZ_MRUL01000013.1"/>
</dbReference>
<sequence length="456" mass="49839">MSLIDTGFSGVQAARSGLNAAAMNLANIMTPGYSRQRSEQQSIGPVGNDRLNSGSGVEVIGIRRMADRYRTAQVWNSNSEAHYFDQTQSWLTGLETVISSPTGELSGSLDNFFNSLNAASTKADNLALRQNVLAEAKSLTLRFNNMQRFLQDQLSDSSQQQQMLVQRINQYSAGIAKFNRSIFGAEAAGGNANILRDQRDELVKSLSGHIAVHVNESDNGEYQITLADGQPLVSGGEAGSLEIKSGNGAQPELWLNFSRSQLREDASCGGDLGALFDYQQQTLKPFYNRLQGMAQNLADAFNKQQAQGFDLNGNRGEPLFAFDKSNQQGMLQLTDLSRDALAFSSARQEIGDNRNLLALIAIKNQQMAIPGMGKLNLSNACAMLVDEIGMKSSHNQSEQHAARTQLNHAQQQRDSISQVDDQEENLSLIAYMHAYQSNMKVIATGDELLKSVLALF</sequence>
<name>A0A1S8YI61_9GAMM</name>
<evidence type="ECO:0000259" key="9">
    <source>
        <dbReference type="Pfam" id="PF22638"/>
    </source>
</evidence>
<evidence type="ECO:0000259" key="8">
    <source>
        <dbReference type="Pfam" id="PF06429"/>
    </source>
</evidence>
<keyword evidence="10" id="KW-0966">Cell projection</keyword>
<evidence type="ECO:0000313" key="11">
    <source>
        <dbReference type="Proteomes" id="UP000190667"/>
    </source>
</evidence>
<dbReference type="GO" id="GO:0005198">
    <property type="term" value="F:structural molecule activity"/>
    <property type="evidence" value="ECO:0007669"/>
    <property type="project" value="UniProtKB-UniRule"/>
</dbReference>
<keyword evidence="11" id="KW-1185">Reference proteome</keyword>
<gene>
    <name evidence="7" type="primary">flgK</name>
    <name evidence="10" type="ORF">BTJ39_16870</name>
</gene>
<evidence type="ECO:0000256" key="1">
    <source>
        <dbReference type="ARBA" id="ARBA00004365"/>
    </source>
</evidence>
<accession>A0A1S8YI61</accession>
<reference evidence="10 11" key="1">
    <citation type="submission" date="2016-12" db="EMBL/GenBank/DDBJ databases">
        <title>Izhakiella australiana sp. nov. of genus Izhakiella isolated from Australian desert.</title>
        <authorList>
            <person name="Ji M."/>
        </authorList>
    </citation>
    <scope>NUCLEOTIDE SEQUENCE [LARGE SCALE GENOMIC DNA]</scope>
    <source>
        <strain evidence="10 11">D4N98</strain>
    </source>
</reference>
<keyword evidence="10" id="KW-0282">Flagellum</keyword>
<dbReference type="InterPro" id="IPR002371">
    <property type="entry name" value="FlgK"/>
</dbReference>
<proteinExistence type="inferred from homology"/>
<dbReference type="STRING" id="1926881.BTJ39_16870"/>
<dbReference type="InterPro" id="IPR053927">
    <property type="entry name" value="FlgK_helical"/>
</dbReference>
<comment type="caution">
    <text evidence="10">The sequence shown here is derived from an EMBL/GenBank/DDBJ whole genome shotgun (WGS) entry which is preliminary data.</text>
</comment>
<dbReference type="OrthoDB" id="9802553at2"/>
<dbReference type="EMBL" id="MRUL01000013">
    <property type="protein sequence ID" value="OON38761.1"/>
    <property type="molecule type" value="Genomic_DNA"/>
</dbReference>
<evidence type="ECO:0000256" key="6">
    <source>
        <dbReference type="ARBA" id="ARBA00023143"/>
    </source>
</evidence>
<evidence type="ECO:0000256" key="5">
    <source>
        <dbReference type="ARBA" id="ARBA00022525"/>
    </source>
</evidence>
<dbReference type="PANTHER" id="PTHR30033:SF1">
    <property type="entry name" value="FLAGELLAR HOOK-ASSOCIATED PROTEIN 1"/>
    <property type="match status" value="1"/>
</dbReference>
<evidence type="ECO:0000256" key="7">
    <source>
        <dbReference type="RuleBase" id="RU362065"/>
    </source>
</evidence>
<dbReference type="GO" id="GO:0005576">
    <property type="term" value="C:extracellular region"/>
    <property type="evidence" value="ECO:0007669"/>
    <property type="project" value="UniProtKB-SubCell"/>
</dbReference>
<dbReference type="PRINTS" id="PR01005">
    <property type="entry name" value="FLGHOOKAP1"/>
</dbReference>
<dbReference type="Pfam" id="PF22638">
    <property type="entry name" value="FlgK_D1"/>
    <property type="match status" value="1"/>
</dbReference>
<keyword evidence="5 7" id="KW-0964">Secreted</keyword>
<dbReference type="GO" id="GO:0044780">
    <property type="term" value="P:bacterial-type flagellum assembly"/>
    <property type="evidence" value="ECO:0007669"/>
    <property type="project" value="InterPro"/>
</dbReference>
<dbReference type="NCBIfam" id="TIGR02492">
    <property type="entry name" value="flgK_ends"/>
    <property type="match status" value="1"/>
</dbReference>
<comment type="similarity">
    <text evidence="3 7">Belongs to the flagella basal body rod proteins family.</text>
</comment>
<keyword evidence="10" id="KW-0969">Cilium</keyword>
<dbReference type="GO" id="GO:0009424">
    <property type="term" value="C:bacterial-type flagellum hook"/>
    <property type="evidence" value="ECO:0007669"/>
    <property type="project" value="UniProtKB-UniRule"/>
</dbReference>
<keyword evidence="6 7" id="KW-0975">Bacterial flagellum</keyword>
<protein>
    <recommendedName>
        <fullName evidence="4 7">Flagellar hook-associated protein 1</fullName>
        <shortName evidence="7">HAP1</shortName>
    </recommendedName>
</protein>
<organism evidence="10 11">
    <name type="scientific">Izhakiella australiensis</name>
    <dbReference type="NCBI Taxonomy" id="1926881"/>
    <lineage>
        <taxon>Bacteria</taxon>
        <taxon>Pseudomonadati</taxon>
        <taxon>Pseudomonadota</taxon>
        <taxon>Gammaproteobacteria</taxon>
        <taxon>Enterobacterales</taxon>
        <taxon>Erwiniaceae</taxon>
        <taxon>Izhakiella</taxon>
    </lineage>
</organism>
<dbReference type="Pfam" id="PF06429">
    <property type="entry name" value="Flg_bbr_C"/>
    <property type="match status" value="1"/>
</dbReference>